<dbReference type="RefSeq" id="WP_157090805.1">
    <property type="nucleotide sequence ID" value="NZ_JARMAB010000038.1"/>
</dbReference>
<sequence>MLEHKEKFTKGELIAFKRLVRFSAKYFGVANAKIGTLLKKVINEKLQGFGVSRSTFERMLRKDKALGILTIQNTVRRKGGRGHNERPNAGGYIKLR</sequence>
<name>A0ABU6MLP1_9BACI</name>
<feature type="region of interest" description="Disordered" evidence="1">
    <location>
        <begin position="77"/>
        <end position="96"/>
    </location>
</feature>
<evidence type="ECO:0000256" key="1">
    <source>
        <dbReference type="SAM" id="MobiDB-lite"/>
    </source>
</evidence>
<keyword evidence="3" id="KW-1185">Reference proteome</keyword>
<dbReference type="EMBL" id="JARMAB010000038">
    <property type="protein sequence ID" value="MED1205601.1"/>
    <property type="molecule type" value="Genomic_DNA"/>
</dbReference>
<protein>
    <submittedName>
        <fullName evidence="2">Uncharacterized protein</fullName>
    </submittedName>
</protein>
<evidence type="ECO:0000313" key="3">
    <source>
        <dbReference type="Proteomes" id="UP001341444"/>
    </source>
</evidence>
<organism evidence="2 3">
    <name type="scientific">Heyndrickxia acidicola</name>
    <dbReference type="NCBI Taxonomy" id="209389"/>
    <lineage>
        <taxon>Bacteria</taxon>
        <taxon>Bacillati</taxon>
        <taxon>Bacillota</taxon>
        <taxon>Bacilli</taxon>
        <taxon>Bacillales</taxon>
        <taxon>Bacillaceae</taxon>
        <taxon>Heyndrickxia</taxon>
    </lineage>
</organism>
<reference evidence="2 3" key="1">
    <citation type="submission" date="2023-03" db="EMBL/GenBank/DDBJ databases">
        <title>Bacillus Genome Sequencing.</title>
        <authorList>
            <person name="Dunlap C."/>
        </authorList>
    </citation>
    <scope>NUCLEOTIDE SEQUENCE [LARGE SCALE GENOMIC DNA]</scope>
    <source>
        <strain evidence="2 3">B-23453</strain>
    </source>
</reference>
<comment type="caution">
    <text evidence="2">The sequence shown here is derived from an EMBL/GenBank/DDBJ whole genome shotgun (WGS) entry which is preliminary data.</text>
</comment>
<gene>
    <name evidence="2" type="ORF">P4T90_21435</name>
</gene>
<proteinExistence type="predicted"/>
<accession>A0ABU6MLP1</accession>
<dbReference type="Proteomes" id="UP001341444">
    <property type="component" value="Unassembled WGS sequence"/>
</dbReference>
<evidence type="ECO:0000313" key="2">
    <source>
        <dbReference type="EMBL" id="MED1205601.1"/>
    </source>
</evidence>